<reference evidence="1 2" key="1">
    <citation type="submission" date="2019-11" db="EMBL/GenBank/DDBJ databases">
        <title>Genome sequences of 17 halophilic strains isolated from different environments.</title>
        <authorList>
            <person name="Furrow R.E."/>
        </authorList>
    </citation>
    <scope>NUCLEOTIDE SEQUENCE [LARGE SCALE GENOMIC DNA]</scope>
    <source>
        <strain evidence="1 2">22506_14_FS</strain>
    </source>
</reference>
<dbReference type="RefSeq" id="WP_160918307.1">
    <property type="nucleotide sequence ID" value="NZ_WMEY01000001.1"/>
</dbReference>
<dbReference type="InterPro" id="IPR007362">
    <property type="entry name" value="DUF429"/>
</dbReference>
<gene>
    <name evidence="1" type="ORF">GLW07_03880</name>
</gene>
<evidence type="ECO:0000313" key="2">
    <source>
        <dbReference type="Proteomes" id="UP000447833"/>
    </source>
</evidence>
<comment type="caution">
    <text evidence="1">The sequence shown here is derived from an EMBL/GenBank/DDBJ whole genome shotgun (WGS) entry which is preliminary data.</text>
</comment>
<dbReference type="AlphaFoldDB" id="A0A845EUC7"/>
<name>A0A845EUC7_9BACL</name>
<evidence type="ECO:0000313" key="1">
    <source>
        <dbReference type="EMBL" id="MYL62493.1"/>
    </source>
</evidence>
<organism evidence="1 2">
    <name type="scientific">Guptibacillus hwajinpoensis</name>
    <dbReference type="NCBI Taxonomy" id="208199"/>
    <lineage>
        <taxon>Bacteria</taxon>
        <taxon>Bacillati</taxon>
        <taxon>Bacillota</taxon>
        <taxon>Bacilli</taxon>
        <taxon>Bacillales</taxon>
        <taxon>Guptibacillaceae</taxon>
        <taxon>Guptibacillus</taxon>
    </lineage>
</organism>
<proteinExistence type="predicted"/>
<dbReference type="EMBL" id="WMEY01000001">
    <property type="protein sequence ID" value="MYL62493.1"/>
    <property type="molecule type" value="Genomic_DNA"/>
</dbReference>
<dbReference type="Pfam" id="PF04250">
    <property type="entry name" value="DUF429"/>
    <property type="match status" value="1"/>
</dbReference>
<protein>
    <submittedName>
        <fullName evidence="1">DUF429 domain-containing protein</fullName>
    </submittedName>
</protein>
<accession>A0A845EUC7</accession>
<dbReference type="Proteomes" id="UP000447833">
    <property type="component" value="Unassembled WGS sequence"/>
</dbReference>
<sequence>MNQYAGIDLSGPSNTKDTSLAIFEGNAAQLSFVQLFEGATDEKIYEQFRGKKDVTIGIDAPLSYQPGGGDRPSDRALRQRIVKAGMRSGSIMTPTMTRMVYLTLRGITLSRGLEANAHIVEVHPGAAIGLRARLEAVLAYKTDIDSRYELRNFLESEGMTGIPEKALQSSHSFDACLAAYAAWKWHEGKSEFLYQAEPPFHPFDMSC</sequence>